<comment type="similarity">
    <text evidence="2">Belongs to the nucleoplasmin family.</text>
</comment>
<evidence type="ECO:0000256" key="3">
    <source>
        <dbReference type="ARBA" id="ARBA00023242"/>
    </source>
</evidence>
<name>F6V0N4_XENTR</name>
<accession>F6V0N4</accession>
<dbReference type="Gene3D" id="2.60.120.340">
    <property type="entry name" value="Nucleoplasmin core domain"/>
    <property type="match status" value="1"/>
</dbReference>
<evidence type="ECO:0000256" key="4">
    <source>
        <dbReference type="SAM" id="MobiDB-lite"/>
    </source>
</evidence>
<dbReference type="Ensembl" id="ENSXETT00000031667">
    <property type="protein sequence ID" value="ENSXETP00000031667"/>
    <property type="gene ID" value="ENSXETG00000014472"/>
</dbReference>
<evidence type="ECO:0000313" key="6">
    <source>
        <dbReference type="Ensembl" id="ENSXETP00000031667"/>
    </source>
</evidence>
<dbReference type="Bgee" id="ENSXETG00000014472">
    <property type="expression patterns" value="Expressed in egg cell and 14 other cell types or tissues"/>
</dbReference>
<dbReference type="FunCoup" id="F6V0N4">
    <property type="interactions" value="1655"/>
</dbReference>
<sequence>MSRVGGVPRMCQTSPAEVGSSCHRRAGHTWVGVRIGVRIGVIMSGFVSSKTQGPPSPAVESYLFGCELSSKTKQYTFQVDEEDDASHCVCLQTISLGAGAKDEHNVVEVTAHNYQDKEVTVPLANLKLSCQPMVNVEYFEIEPPVTFRLTSGSGPVFISGRHYIVINDDIDLSGSDEDDDDEDIDDDDDDDDDDDEEEEEVVTPIKPAKKSLKTLSHTI</sequence>
<dbReference type="SUPFAM" id="SSF69203">
    <property type="entry name" value="Nucleoplasmin-like core domain"/>
    <property type="match status" value="1"/>
</dbReference>
<dbReference type="ExpressionAtlas" id="F6V0N4">
    <property type="expression patterns" value="baseline"/>
</dbReference>
<dbReference type="Pfam" id="PF03066">
    <property type="entry name" value="Nucleoplasmin"/>
    <property type="match status" value="1"/>
</dbReference>
<feature type="region of interest" description="Disordered" evidence="4">
    <location>
        <begin position="170"/>
        <end position="219"/>
    </location>
</feature>
<dbReference type="InParanoid" id="F6V0N4"/>
<protein>
    <submittedName>
        <fullName evidence="6">Nucleophosmin/nucleoplasmin 3</fullName>
    </submittedName>
</protein>
<dbReference type="AlphaFoldDB" id="F6V0N4"/>
<dbReference type="GO" id="GO:0005634">
    <property type="term" value="C:nucleus"/>
    <property type="evidence" value="ECO:0007669"/>
    <property type="project" value="UniProtKB-SubCell"/>
</dbReference>
<organism evidence="6">
    <name type="scientific">Xenopus tropicalis</name>
    <name type="common">Western clawed frog</name>
    <name type="synonym">Silurana tropicalis</name>
    <dbReference type="NCBI Taxonomy" id="8364"/>
    <lineage>
        <taxon>Eukaryota</taxon>
        <taxon>Metazoa</taxon>
        <taxon>Chordata</taxon>
        <taxon>Craniata</taxon>
        <taxon>Vertebrata</taxon>
        <taxon>Euteleostomi</taxon>
        <taxon>Amphibia</taxon>
        <taxon>Batrachia</taxon>
        <taxon>Anura</taxon>
        <taxon>Pipoidea</taxon>
        <taxon>Pipidae</taxon>
        <taxon>Xenopodinae</taxon>
        <taxon>Xenopus</taxon>
        <taxon>Silurana</taxon>
    </lineage>
</organism>
<dbReference type="PANTHER" id="PTHR22747">
    <property type="entry name" value="NUCLEOPLASMIN"/>
    <property type="match status" value="1"/>
</dbReference>
<dbReference type="PANTHER" id="PTHR22747:SF13">
    <property type="entry name" value="NUCLEOPLASMIN-3"/>
    <property type="match status" value="1"/>
</dbReference>
<feature type="compositionally biased region" description="Acidic residues" evidence="4">
    <location>
        <begin position="170"/>
        <end position="201"/>
    </location>
</feature>
<evidence type="ECO:0000256" key="2">
    <source>
        <dbReference type="ARBA" id="ARBA00010744"/>
    </source>
</evidence>
<keyword evidence="3" id="KW-0539">Nucleus</keyword>
<comment type="subcellular location">
    <subcellularLocation>
        <location evidence="1">Nucleus</location>
    </subcellularLocation>
</comment>
<evidence type="ECO:0000256" key="1">
    <source>
        <dbReference type="ARBA" id="ARBA00004123"/>
    </source>
</evidence>
<reference evidence="6" key="1">
    <citation type="journal article" date="2010" name="Science">
        <title>The genome of the Western clawed frog Xenopus tropicalis.</title>
        <authorList>
            <person name="Hellsten U."/>
            <person name="Harland R.M."/>
            <person name="Gilchrist M.J."/>
            <person name="Hendrix D."/>
            <person name="Jurka J."/>
            <person name="Kapitonov V."/>
            <person name="Ovcharenko I."/>
            <person name="Putnam N.H."/>
            <person name="Shu S."/>
            <person name="Taher L."/>
            <person name="Blitz I.L."/>
            <person name="Blumberg B."/>
            <person name="Dichmann D.S."/>
            <person name="Dubchak I."/>
            <person name="Amaya E."/>
            <person name="Detter J.C."/>
            <person name="Fletcher R."/>
            <person name="Gerhard D.S."/>
            <person name="Goodstein D."/>
            <person name="Graves T."/>
            <person name="Grigoriev I.V."/>
            <person name="Grimwood J."/>
            <person name="Kawashima T."/>
            <person name="Lindquist E."/>
            <person name="Lucas S.M."/>
            <person name="Mead P.E."/>
            <person name="Mitros T."/>
            <person name="Ogino H."/>
            <person name="Ohta Y."/>
            <person name="Poliakov A.V."/>
            <person name="Pollet N."/>
            <person name="Robert J."/>
            <person name="Salamov A."/>
            <person name="Sater A.K."/>
            <person name="Schmutz J."/>
            <person name="Terry A."/>
            <person name="Vize P.D."/>
            <person name="Warren W.C."/>
            <person name="Wells D."/>
            <person name="Wills A."/>
            <person name="Wilson R.K."/>
            <person name="Zimmerman L.B."/>
            <person name="Zorn A.M."/>
            <person name="Grainger R."/>
            <person name="Grammer T."/>
            <person name="Khokha M.K."/>
            <person name="Richardson P.M."/>
            <person name="Rokhsar D.S."/>
        </authorList>
    </citation>
    <scope>NUCLEOTIDE SEQUENCE [LARGE SCALE GENOMIC DNA]</scope>
    <source>
        <strain evidence="6">Nigerian</strain>
    </source>
</reference>
<dbReference type="Xenbase" id="XB-GENE-954429">
    <property type="gene designation" value="npm3"/>
</dbReference>
<dbReference type="GeneTree" id="ENSGT00940000158796"/>
<dbReference type="InterPro" id="IPR004301">
    <property type="entry name" value="Nucleoplasmin"/>
</dbReference>
<dbReference type="HOGENOM" id="CLU_058838_1_1_1"/>
<dbReference type="InterPro" id="IPR036824">
    <property type="entry name" value="Nucleoplasmin_core_dom_sf"/>
</dbReference>
<evidence type="ECO:0000259" key="5">
    <source>
        <dbReference type="Pfam" id="PF03066"/>
    </source>
</evidence>
<reference evidence="6" key="2">
    <citation type="submission" date="2011-06" db="UniProtKB">
        <authorList>
            <consortium name="Ensembl"/>
        </authorList>
    </citation>
    <scope>IDENTIFICATION</scope>
</reference>
<dbReference type="FunFam" id="2.60.120.340:FF:000011">
    <property type="entry name" value="Nucleophosmin/nucleoplasmin 3"/>
    <property type="match status" value="1"/>
</dbReference>
<feature type="domain" description="Nucleoplasmin core" evidence="5">
    <location>
        <begin position="63"/>
        <end position="163"/>
    </location>
</feature>
<gene>
    <name evidence="6" type="primary">npm3</name>
</gene>
<dbReference type="InterPro" id="IPR024057">
    <property type="entry name" value="Nucleoplasmin_core_dom"/>
</dbReference>
<proteinExistence type="inferred from homology"/>